<comment type="caution">
    <text evidence="7">The sequence shown here is derived from an EMBL/GenBank/DDBJ whole genome shotgun (WGS) entry which is preliminary data.</text>
</comment>
<dbReference type="Gene3D" id="3.30.420.60">
    <property type="entry name" value="eRF1 domain 2"/>
    <property type="match status" value="1"/>
</dbReference>
<proteinExistence type="inferred from homology"/>
<evidence type="ECO:0000256" key="3">
    <source>
        <dbReference type="ARBA" id="ARBA00009504"/>
    </source>
</evidence>
<dbReference type="GO" id="GO:0070481">
    <property type="term" value="P:nuclear-transcribed mRNA catabolic process, non-stop decay"/>
    <property type="evidence" value="ECO:0007669"/>
    <property type="project" value="InterPro"/>
</dbReference>
<feature type="domain" description="eRF1/Pelota-like N-terminal" evidence="6">
    <location>
        <begin position="4"/>
        <end position="127"/>
    </location>
</feature>
<name>A0A2R7Y0I9_9ARCH</name>
<dbReference type="Gene3D" id="2.30.30.870">
    <property type="entry name" value="Pelota, domain A"/>
    <property type="match status" value="1"/>
</dbReference>
<dbReference type="InterPro" id="IPR005142">
    <property type="entry name" value="eRF1_3"/>
</dbReference>
<dbReference type="InterPro" id="IPR029064">
    <property type="entry name" value="Ribosomal_eL30-like_sf"/>
</dbReference>
<dbReference type="InterPro" id="IPR042226">
    <property type="entry name" value="eFR1_2_sf"/>
</dbReference>
<dbReference type="InterPro" id="IPR038069">
    <property type="entry name" value="Pelota/DOM34_N"/>
</dbReference>
<evidence type="ECO:0000256" key="1">
    <source>
        <dbReference type="ARBA" id="ARBA00001968"/>
    </source>
</evidence>
<dbReference type="Pfam" id="PF03465">
    <property type="entry name" value="eRF1_3"/>
    <property type="match status" value="1"/>
</dbReference>
<comment type="similarity">
    <text evidence="3">Belongs to the eukaryotic release factor 1 family. Pelota subfamily.</text>
</comment>
<dbReference type="GO" id="GO:0005737">
    <property type="term" value="C:cytoplasm"/>
    <property type="evidence" value="ECO:0007669"/>
    <property type="project" value="UniProtKB-SubCell"/>
</dbReference>
<dbReference type="AlphaFoldDB" id="A0A2R7Y0I9"/>
<dbReference type="EMBL" id="NDWU01000029">
    <property type="protein sequence ID" value="PUA31056.1"/>
    <property type="molecule type" value="Genomic_DNA"/>
</dbReference>
<sequence length="363" mass="41187">MLRLEILSIDPSKRFVKLMPETKLDLLNLYRIISVGDIVYSDTTREVKKQRADGKVDSERVKVTIGIELERKSLDPLMKRVRLLGRIAYVNAELDLIGKHHSLNVDVGSKLGIEAKGDFSRLKGFAEHYRKMGGSKKLLCILLDDEQFTISSISDSGIEVVHKGRMVSQSKERPEVHVKGIERVYAEIIETVERKLELDNPELVVLGNEIALDNFLKFLKRERKDVFNRVKKVAHVSDGSMAGMQEALRNRILESVGENVKPVKDAELVESFIETMSKNSMNVAIGFEEVCKAAELNAIKEVIVLEDFIWANMDDERFQRIMDLVDKRCLNMHIVLTNTEAGDKIASLGKIVGILRYPMKLTH</sequence>
<dbReference type="SUPFAM" id="SSF55315">
    <property type="entry name" value="L30e-like"/>
    <property type="match status" value="1"/>
</dbReference>
<evidence type="ECO:0000313" key="7">
    <source>
        <dbReference type="EMBL" id="PUA31056.1"/>
    </source>
</evidence>
<evidence type="ECO:0000256" key="4">
    <source>
        <dbReference type="ARBA" id="ARBA00022490"/>
    </source>
</evidence>
<dbReference type="SUPFAM" id="SSF159065">
    <property type="entry name" value="Dom34/Pelota N-terminal domain-like"/>
    <property type="match status" value="1"/>
</dbReference>
<reference evidence="7 8" key="1">
    <citation type="submission" date="2017-04" db="EMBL/GenBank/DDBJ databases">
        <title>Draft Aigarchaeota genome from a New Zealand hot spring.</title>
        <authorList>
            <person name="Reysenbach A.-L."/>
            <person name="Donaho J.A."/>
            <person name="Gerhart J."/>
            <person name="Kelley J.F."/>
            <person name="Kouba K."/>
            <person name="Podar M."/>
            <person name="Stott M."/>
        </authorList>
    </citation>
    <scope>NUCLEOTIDE SEQUENCE [LARGE SCALE GENOMIC DNA]</scope>
    <source>
        <strain evidence="7">NZ13_MG1</strain>
    </source>
</reference>
<dbReference type="GO" id="GO:0032790">
    <property type="term" value="P:ribosome disassembly"/>
    <property type="evidence" value="ECO:0007669"/>
    <property type="project" value="TreeGrafter"/>
</dbReference>
<evidence type="ECO:0000256" key="5">
    <source>
        <dbReference type="ARBA" id="ARBA00022723"/>
    </source>
</evidence>
<evidence type="ECO:0000313" key="8">
    <source>
        <dbReference type="Proteomes" id="UP000244066"/>
    </source>
</evidence>
<dbReference type="InterPro" id="IPR004405">
    <property type="entry name" value="TF_pelota"/>
</dbReference>
<dbReference type="GO" id="GO:0070651">
    <property type="term" value="P:nonfunctional rRNA decay"/>
    <property type="evidence" value="ECO:0007669"/>
    <property type="project" value="TreeGrafter"/>
</dbReference>
<dbReference type="GO" id="GO:0070966">
    <property type="term" value="P:nuclear-transcribed mRNA catabolic process, no-go decay"/>
    <property type="evidence" value="ECO:0007669"/>
    <property type="project" value="InterPro"/>
</dbReference>
<dbReference type="PANTHER" id="PTHR10853:SF0">
    <property type="entry name" value="PROTEIN PELOTA HOMOLOG"/>
    <property type="match status" value="1"/>
</dbReference>
<accession>A0A2R7Y0I9</accession>
<dbReference type="InterPro" id="IPR005140">
    <property type="entry name" value="eRF1_Pelota-like_N"/>
</dbReference>
<dbReference type="Pfam" id="PF26356">
    <property type="entry name" value="Pelota_N"/>
    <property type="match status" value="1"/>
</dbReference>
<evidence type="ECO:0000256" key="2">
    <source>
        <dbReference type="ARBA" id="ARBA00004496"/>
    </source>
</evidence>
<gene>
    <name evidence="7" type="ORF">B9J98_07955</name>
</gene>
<organism evidence="7 8">
    <name type="scientific">Candidatus Terraquivivens tikiterensis</name>
    <dbReference type="NCBI Taxonomy" id="1980982"/>
    <lineage>
        <taxon>Archaea</taxon>
        <taxon>Nitrososphaerota</taxon>
        <taxon>Candidatus Wolframiiraptoraceae</taxon>
        <taxon>Candidatus Terraquivivens</taxon>
    </lineage>
</organism>
<comment type="subcellular location">
    <subcellularLocation>
        <location evidence="2">Cytoplasm</location>
    </subcellularLocation>
</comment>
<dbReference type="InterPro" id="IPR058547">
    <property type="entry name" value="Pelota_N"/>
</dbReference>
<dbReference type="SMART" id="SM01194">
    <property type="entry name" value="eRF1_1"/>
    <property type="match status" value="1"/>
</dbReference>
<comment type="cofactor">
    <cofactor evidence="1">
        <name>a divalent metal cation</name>
        <dbReference type="ChEBI" id="CHEBI:60240"/>
    </cofactor>
</comment>
<dbReference type="PANTHER" id="PTHR10853">
    <property type="entry name" value="PELOTA"/>
    <property type="match status" value="1"/>
</dbReference>
<keyword evidence="4" id="KW-0963">Cytoplasm</keyword>
<dbReference type="SUPFAM" id="SSF53137">
    <property type="entry name" value="Translational machinery components"/>
    <property type="match status" value="1"/>
</dbReference>
<evidence type="ECO:0000259" key="6">
    <source>
        <dbReference type="SMART" id="SM01194"/>
    </source>
</evidence>
<dbReference type="GO" id="GO:0046872">
    <property type="term" value="F:metal ion binding"/>
    <property type="evidence" value="ECO:0007669"/>
    <property type="project" value="UniProtKB-KW"/>
</dbReference>
<keyword evidence="5" id="KW-0479">Metal-binding</keyword>
<dbReference type="Gene3D" id="3.30.1330.30">
    <property type="match status" value="1"/>
</dbReference>
<dbReference type="GO" id="GO:0071025">
    <property type="term" value="P:RNA surveillance"/>
    <property type="evidence" value="ECO:0007669"/>
    <property type="project" value="InterPro"/>
</dbReference>
<protein>
    <recommendedName>
        <fullName evidence="6">eRF1/Pelota-like N-terminal domain-containing protein</fullName>
    </recommendedName>
</protein>
<dbReference type="Proteomes" id="UP000244066">
    <property type="component" value="Unassembled WGS sequence"/>
</dbReference>